<evidence type="ECO:0000256" key="3">
    <source>
        <dbReference type="ARBA" id="ARBA00022729"/>
    </source>
</evidence>
<feature type="chain" id="PRO_5012192732" evidence="7">
    <location>
        <begin position="25"/>
        <end position="598"/>
    </location>
</feature>
<dbReference type="Proteomes" id="UP000195386">
    <property type="component" value="Unassembled WGS sequence"/>
</dbReference>
<keyword evidence="2 6" id="KW-0479">Metal-binding</keyword>
<dbReference type="PANTHER" id="PTHR30600:SF10">
    <property type="entry name" value="BLL6722 PROTEIN"/>
    <property type="match status" value="1"/>
</dbReference>
<evidence type="ECO:0000256" key="5">
    <source>
        <dbReference type="ARBA" id="ARBA00023004"/>
    </source>
</evidence>
<evidence type="ECO:0000313" key="10">
    <source>
        <dbReference type="Proteomes" id="UP000195386"/>
    </source>
</evidence>
<evidence type="ECO:0000256" key="1">
    <source>
        <dbReference type="ARBA" id="ARBA00022617"/>
    </source>
</evidence>
<dbReference type="EMBL" id="NFII01000001">
    <property type="protein sequence ID" value="OUO03152.1"/>
    <property type="molecule type" value="Genomic_DNA"/>
</dbReference>
<evidence type="ECO:0000256" key="7">
    <source>
        <dbReference type="SAM" id="SignalP"/>
    </source>
</evidence>
<keyword evidence="1 6" id="KW-0349">Heme</keyword>
<evidence type="ECO:0000259" key="8">
    <source>
        <dbReference type="PROSITE" id="PS51007"/>
    </source>
</evidence>
<keyword evidence="4" id="KW-0560">Oxidoreductase</keyword>
<dbReference type="PANTHER" id="PTHR30600">
    <property type="entry name" value="CYTOCHROME C PEROXIDASE-RELATED"/>
    <property type="match status" value="1"/>
</dbReference>
<name>A0A1Y3Z0N0_9BACE</name>
<dbReference type="GO" id="GO:0004130">
    <property type="term" value="F:cytochrome-c peroxidase activity"/>
    <property type="evidence" value="ECO:0007669"/>
    <property type="project" value="TreeGrafter"/>
</dbReference>
<dbReference type="GO" id="GO:0009055">
    <property type="term" value="F:electron transfer activity"/>
    <property type="evidence" value="ECO:0007669"/>
    <property type="project" value="InterPro"/>
</dbReference>
<evidence type="ECO:0000256" key="2">
    <source>
        <dbReference type="ARBA" id="ARBA00022723"/>
    </source>
</evidence>
<dbReference type="Gene3D" id="1.10.760.10">
    <property type="entry name" value="Cytochrome c-like domain"/>
    <property type="match status" value="1"/>
</dbReference>
<keyword evidence="5 6" id="KW-0408">Iron</keyword>
<dbReference type="PROSITE" id="PS51007">
    <property type="entry name" value="CYTC"/>
    <property type="match status" value="1"/>
</dbReference>
<dbReference type="AlphaFoldDB" id="A0A1Y3Z0N0"/>
<dbReference type="InterPro" id="IPR015943">
    <property type="entry name" value="WD40/YVTN_repeat-like_dom_sf"/>
</dbReference>
<gene>
    <name evidence="9" type="ORF">B5F97_01680</name>
</gene>
<dbReference type="InterPro" id="IPR036909">
    <property type="entry name" value="Cyt_c-like_dom_sf"/>
</dbReference>
<reference evidence="10" key="1">
    <citation type="submission" date="2017-04" db="EMBL/GenBank/DDBJ databases">
        <title>Function of individual gut microbiota members based on whole genome sequencing of pure cultures obtained from chicken caecum.</title>
        <authorList>
            <person name="Medvecky M."/>
            <person name="Cejkova D."/>
            <person name="Polansky O."/>
            <person name="Karasova D."/>
            <person name="Kubasova T."/>
            <person name="Cizek A."/>
            <person name="Rychlik I."/>
        </authorList>
    </citation>
    <scope>NUCLEOTIDE SEQUENCE [LARGE SCALE GENOMIC DNA]</scope>
    <source>
        <strain evidence="10">An43</strain>
    </source>
</reference>
<dbReference type="InterPro" id="IPR009056">
    <property type="entry name" value="Cyt_c-like_dom"/>
</dbReference>
<evidence type="ECO:0000313" key="9">
    <source>
        <dbReference type="EMBL" id="OUO03152.1"/>
    </source>
</evidence>
<dbReference type="SUPFAM" id="SSF75011">
    <property type="entry name" value="3-carboxy-cis,cis-mucoante lactonizing enzyme"/>
    <property type="match status" value="1"/>
</dbReference>
<feature type="domain" description="Cytochrome c" evidence="8">
    <location>
        <begin position="504"/>
        <end position="598"/>
    </location>
</feature>
<evidence type="ECO:0000256" key="4">
    <source>
        <dbReference type="ARBA" id="ARBA00023002"/>
    </source>
</evidence>
<proteinExistence type="predicted"/>
<dbReference type="GO" id="GO:0046872">
    <property type="term" value="F:metal ion binding"/>
    <property type="evidence" value="ECO:0007669"/>
    <property type="project" value="UniProtKB-KW"/>
</dbReference>
<organism evidence="9 10">
    <name type="scientific">Bacteroides clarus</name>
    <dbReference type="NCBI Taxonomy" id="626929"/>
    <lineage>
        <taxon>Bacteria</taxon>
        <taxon>Pseudomonadati</taxon>
        <taxon>Bacteroidota</taxon>
        <taxon>Bacteroidia</taxon>
        <taxon>Bacteroidales</taxon>
        <taxon>Bacteroidaceae</taxon>
        <taxon>Bacteroides</taxon>
    </lineage>
</organism>
<dbReference type="SUPFAM" id="SSF46626">
    <property type="entry name" value="Cytochrome c"/>
    <property type="match status" value="2"/>
</dbReference>
<sequence length="598" mass="67112">MICKNYNFMKAVLLVTVSVASLFAFTIHTVEQPEGTPLFITSIAPYKSGMIVAQKGVRKVTLYSSNYKERLYEWELNEIPTGVTVDGEQIITTVAGENENGVYLLSASVPSEKCFIKTASGACAPLVDTRSGKLYVCNQFAGTISEIDRKGKKELRTVRVLREPKSIVLDPEGRYLFVANFLPSQRADVDTVAACVSVIDIASFEKIKDIQLANGSNALRGMTLSPDNRYLLVTHNLGRFQVPTSQLQQGWMNTSAVSLVNVQTLNFEGAVLLDEPERGAAGIWDVKCTNDKIVISHSGTHEISVIDYQEFIQKFEQYPQKDALAYDLRFLYGIRQRIPLVGNGPRCFIIKEEHAIVPTYFSDTLNIVDLNTIDIQSIAMVKNRVESSINKGEKYFNDAAYCFQNWQSCNGCHPGDARMDAMNWDLMNDGIGNSKNCKSLLLSHVTPPAMISGIRASSYVAVRTGYKYIQFIDLPEEFATCVDEYLLSLKPLPSPFLINGELSEKAKRGRKVFEKFKCDECHSGPYYTDMQLHRIGEDVEFEKGWDTPTLREVWRTAPYLFDGRAATMKEVFEVYKHGIDKKISSKEADELAEYVNSL</sequence>
<evidence type="ECO:0000256" key="6">
    <source>
        <dbReference type="PROSITE-ProRule" id="PRU00433"/>
    </source>
</evidence>
<dbReference type="InterPro" id="IPR051395">
    <property type="entry name" value="Cytochrome_c_Peroxidase/MauG"/>
</dbReference>
<protein>
    <submittedName>
        <fullName evidence="9">40-residue YVTN family beta-propeller</fullName>
    </submittedName>
</protein>
<feature type="signal peptide" evidence="7">
    <location>
        <begin position="1"/>
        <end position="24"/>
    </location>
</feature>
<keyword evidence="3 7" id="KW-0732">Signal</keyword>
<accession>A0A1Y3Z0N0</accession>
<comment type="caution">
    <text evidence="9">The sequence shown here is derived from an EMBL/GenBank/DDBJ whole genome shotgun (WGS) entry which is preliminary data.</text>
</comment>
<dbReference type="Gene3D" id="2.130.10.10">
    <property type="entry name" value="YVTN repeat-like/Quinoprotein amine dehydrogenase"/>
    <property type="match status" value="1"/>
</dbReference>
<dbReference type="GO" id="GO:0020037">
    <property type="term" value="F:heme binding"/>
    <property type="evidence" value="ECO:0007669"/>
    <property type="project" value="InterPro"/>
</dbReference>